<dbReference type="RefSeq" id="WP_244729132.1">
    <property type="nucleotide sequence ID" value="NZ_CP095045.1"/>
</dbReference>
<reference evidence="1 2" key="1">
    <citation type="submission" date="2022-04" db="EMBL/GenBank/DDBJ databases">
        <title>Leucobacter sp. isolated from rhizosphere of garlic.</title>
        <authorList>
            <person name="Won M."/>
            <person name="Lee C.-M."/>
            <person name="Woen H.-Y."/>
            <person name="Kwon S.-W."/>
        </authorList>
    </citation>
    <scope>NUCLEOTIDE SEQUENCE [LARGE SCALE GENOMIC DNA]</scope>
    <source>
        <strain evidence="1 2">H21R-40</strain>
    </source>
</reference>
<keyword evidence="2" id="KW-1185">Reference proteome</keyword>
<organism evidence="1 2">
    <name type="scientific">Leucobacter allii</name>
    <dbReference type="NCBI Taxonomy" id="2932247"/>
    <lineage>
        <taxon>Bacteria</taxon>
        <taxon>Bacillati</taxon>
        <taxon>Actinomycetota</taxon>
        <taxon>Actinomycetes</taxon>
        <taxon>Micrococcales</taxon>
        <taxon>Microbacteriaceae</taxon>
        <taxon>Leucobacter</taxon>
    </lineage>
</organism>
<name>A0ABY4FPD6_9MICO</name>
<proteinExistence type="predicted"/>
<gene>
    <name evidence="1" type="ORF">MUN78_04600</name>
</gene>
<evidence type="ECO:0000313" key="1">
    <source>
        <dbReference type="EMBL" id="UOQ58132.1"/>
    </source>
</evidence>
<sequence length="86" mass="8868">MATIALRPGALDRVQAYSNITDDGAFARAIGVSPSTLHRAKTGQGESPRLIAGMAKAFGFSLGEIAIAVEEPESAESAQQHEAVAS</sequence>
<dbReference type="Proteomes" id="UP000831786">
    <property type="component" value="Chromosome"/>
</dbReference>
<protein>
    <submittedName>
        <fullName evidence="1">Helix-turn-helix transcriptional regulator</fullName>
    </submittedName>
</protein>
<evidence type="ECO:0000313" key="2">
    <source>
        <dbReference type="Proteomes" id="UP000831786"/>
    </source>
</evidence>
<accession>A0ABY4FPD6</accession>
<dbReference type="SUPFAM" id="SSF47413">
    <property type="entry name" value="lambda repressor-like DNA-binding domains"/>
    <property type="match status" value="1"/>
</dbReference>
<dbReference type="InterPro" id="IPR010982">
    <property type="entry name" value="Lambda_DNA-bd_dom_sf"/>
</dbReference>
<dbReference type="EMBL" id="CP095045">
    <property type="protein sequence ID" value="UOQ58132.1"/>
    <property type="molecule type" value="Genomic_DNA"/>
</dbReference>